<feature type="chain" id="PRO_5001493420" description="Serine-type D-Ala-D-Ala carboxypeptidase" evidence="1">
    <location>
        <begin position="22"/>
        <end position="58"/>
    </location>
</feature>
<dbReference type="AlphaFoldDB" id="A0A017HTM8"/>
<organism evidence="2 3">
    <name type="scientific">Rubellimicrobium mesophilum DSM 19309</name>
    <dbReference type="NCBI Taxonomy" id="442562"/>
    <lineage>
        <taxon>Bacteria</taxon>
        <taxon>Pseudomonadati</taxon>
        <taxon>Pseudomonadota</taxon>
        <taxon>Alphaproteobacteria</taxon>
        <taxon>Rhodobacterales</taxon>
        <taxon>Roseobacteraceae</taxon>
        <taxon>Rubellimicrobium</taxon>
    </lineage>
</organism>
<evidence type="ECO:0008006" key="4">
    <source>
        <dbReference type="Google" id="ProtNLM"/>
    </source>
</evidence>
<evidence type="ECO:0000313" key="2">
    <source>
        <dbReference type="EMBL" id="EYD77751.1"/>
    </source>
</evidence>
<accession>A0A017HTM8</accession>
<reference evidence="2 3" key="1">
    <citation type="submission" date="2013-02" db="EMBL/GenBank/DDBJ databases">
        <authorList>
            <person name="Fiebig A."/>
            <person name="Goeker M."/>
            <person name="Klenk H.-P.P."/>
        </authorList>
    </citation>
    <scope>NUCLEOTIDE SEQUENCE [LARGE SCALE GENOMIC DNA]</scope>
    <source>
        <strain evidence="2 3">DSM 19309</strain>
    </source>
</reference>
<comment type="caution">
    <text evidence="2">The sequence shown here is derived from an EMBL/GenBank/DDBJ whole genome shotgun (WGS) entry which is preliminary data.</text>
</comment>
<dbReference type="STRING" id="442562.Rumeso_00478"/>
<evidence type="ECO:0000313" key="3">
    <source>
        <dbReference type="Proteomes" id="UP000019666"/>
    </source>
</evidence>
<keyword evidence="1" id="KW-0732">Signal</keyword>
<evidence type="ECO:0000256" key="1">
    <source>
        <dbReference type="SAM" id="SignalP"/>
    </source>
</evidence>
<keyword evidence="3" id="KW-1185">Reference proteome</keyword>
<proteinExistence type="predicted"/>
<gene>
    <name evidence="2" type="ORF">Rumeso_00478</name>
</gene>
<sequence length="58" mass="6203">MTRPLLSALALLLAGALPLHAQSFETAARTAWIYDDTSGTVLLAKNADEPIPRPPCRS</sequence>
<dbReference type="Proteomes" id="UP000019666">
    <property type="component" value="Unassembled WGS sequence"/>
</dbReference>
<dbReference type="HOGENOM" id="CLU_2976532_0_0_5"/>
<feature type="signal peptide" evidence="1">
    <location>
        <begin position="1"/>
        <end position="21"/>
    </location>
</feature>
<dbReference type="EMBL" id="AOSK01000021">
    <property type="protein sequence ID" value="EYD77751.1"/>
    <property type="molecule type" value="Genomic_DNA"/>
</dbReference>
<protein>
    <recommendedName>
        <fullName evidence="4">Serine-type D-Ala-D-Ala carboxypeptidase</fullName>
    </recommendedName>
</protein>
<name>A0A017HTM8_9RHOB</name>